<dbReference type="PANTHER" id="PTHR30509">
    <property type="entry name" value="P-HYDROXYBENZOIC ACID EFFLUX PUMP SUBUNIT-RELATED"/>
    <property type="match status" value="1"/>
</dbReference>
<keyword evidence="10" id="KW-1185">Reference proteome</keyword>
<feature type="transmembrane region" description="Helical" evidence="7">
    <location>
        <begin position="29"/>
        <end position="52"/>
    </location>
</feature>
<dbReference type="Proteomes" id="UP000274391">
    <property type="component" value="Unassembled WGS sequence"/>
</dbReference>
<sequence length="345" mass="36968">MRFLVAFRAATRGPLLQVAKTALAIALSWFAAVFLLGVPTPIFAAIAAILVVLPSVNQSFERGIERSIGVVLGVVIAAALGAVFGNTSWVVLVAIGVALIAAWLLKVTPGTTNQMAISAMLVLALGGTSDHYALDRILETLIGCAIGIIINALIVPPVRIEPARQKLELLGSELSAHLDRLATALTTPQTSAELQGLMIEARLLRPMEAAAKAAIADGRDSLAMNPRRSRHREELATMQTLLDDVLAPIVRRVVGMTRAVLDHHNESVPHELSALAIADQLHRASHDVRLVVYIAEVDPDPITSAIPALTAPLELRPPRSENWILIGSLTEDVRRVREILLGENP</sequence>
<reference evidence="9 10" key="1">
    <citation type="submission" date="2018-11" db="EMBL/GenBank/DDBJ databases">
        <title>YIM 102482-1 draft genome.</title>
        <authorList>
            <person name="Li G."/>
            <person name="Jiang Y."/>
        </authorList>
    </citation>
    <scope>NUCLEOTIDE SEQUENCE [LARGE SCALE GENOMIC DNA]</scope>
    <source>
        <strain evidence="9 10">YIM 102482-1</strain>
    </source>
</reference>
<evidence type="ECO:0000256" key="6">
    <source>
        <dbReference type="ARBA" id="ARBA00043993"/>
    </source>
</evidence>
<organism evidence="9 10">
    <name type="scientific">Gulosibacter macacae</name>
    <dbReference type="NCBI Taxonomy" id="2488791"/>
    <lineage>
        <taxon>Bacteria</taxon>
        <taxon>Bacillati</taxon>
        <taxon>Actinomycetota</taxon>
        <taxon>Actinomycetes</taxon>
        <taxon>Micrococcales</taxon>
        <taxon>Microbacteriaceae</taxon>
        <taxon>Gulosibacter</taxon>
    </lineage>
</organism>
<accession>A0A3P3VWK0</accession>
<dbReference type="RefSeq" id="WP_124971766.1">
    <property type="nucleotide sequence ID" value="NZ_RQVS01000006.1"/>
</dbReference>
<dbReference type="PANTHER" id="PTHR30509:SF9">
    <property type="entry name" value="MULTIDRUG RESISTANCE PROTEIN MDTO"/>
    <property type="match status" value="1"/>
</dbReference>
<protein>
    <submittedName>
        <fullName evidence="9">FUSC family protein</fullName>
    </submittedName>
</protein>
<feature type="domain" description="Integral membrane bound transporter" evidence="8">
    <location>
        <begin position="30"/>
        <end position="150"/>
    </location>
</feature>
<feature type="transmembrane region" description="Helical" evidence="7">
    <location>
        <begin position="64"/>
        <end position="83"/>
    </location>
</feature>
<dbReference type="AlphaFoldDB" id="A0A3P3VWK0"/>
<feature type="transmembrane region" description="Helical" evidence="7">
    <location>
        <begin position="89"/>
        <end position="105"/>
    </location>
</feature>
<evidence type="ECO:0000259" key="8">
    <source>
        <dbReference type="Pfam" id="PF13515"/>
    </source>
</evidence>
<comment type="similarity">
    <text evidence="6">Belongs to the YccS/YhfK family.</text>
</comment>
<name>A0A3P3VWK0_9MICO</name>
<feature type="transmembrane region" description="Helical" evidence="7">
    <location>
        <begin position="140"/>
        <end position="158"/>
    </location>
</feature>
<evidence type="ECO:0000256" key="1">
    <source>
        <dbReference type="ARBA" id="ARBA00004651"/>
    </source>
</evidence>
<dbReference type="OrthoDB" id="5176502at2"/>
<feature type="transmembrane region" description="Helical" evidence="7">
    <location>
        <begin position="117"/>
        <end position="134"/>
    </location>
</feature>
<keyword evidence="3 7" id="KW-0812">Transmembrane</keyword>
<gene>
    <name evidence="9" type="ORF">EG850_06625</name>
</gene>
<dbReference type="Pfam" id="PF13515">
    <property type="entry name" value="FUSC_2"/>
    <property type="match status" value="1"/>
</dbReference>
<dbReference type="GO" id="GO:0005886">
    <property type="term" value="C:plasma membrane"/>
    <property type="evidence" value="ECO:0007669"/>
    <property type="project" value="UniProtKB-SubCell"/>
</dbReference>
<proteinExistence type="inferred from homology"/>
<dbReference type="EMBL" id="RQVS01000006">
    <property type="protein sequence ID" value="RRJ87070.1"/>
    <property type="molecule type" value="Genomic_DNA"/>
</dbReference>
<comment type="subcellular location">
    <subcellularLocation>
        <location evidence="1">Cell membrane</location>
        <topology evidence="1">Multi-pass membrane protein</topology>
    </subcellularLocation>
</comment>
<comment type="caution">
    <text evidence="9">The sequence shown here is derived from an EMBL/GenBank/DDBJ whole genome shotgun (WGS) entry which is preliminary data.</text>
</comment>
<evidence type="ECO:0000256" key="7">
    <source>
        <dbReference type="SAM" id="Phobius"/>
    </source>
</evidence>
<evidence type="ECO:0000256" key="3">
    <source>
        <dbReference type="ARBA" id="ARBA00022692"/>
    </source>
</evidence>
<keyword evidence="4 7" id="KW-1133">Transmembrane helix</keyword>
<evidence type="ECO:0000256" key="5">
    <source>
        <dbReference type="ARBA" id="ARBA00023136"/>
    </source>
</evidence>
<evidence type="ECO:0000256" key="2">
    <source>
        <dbReference type="ARBA" id="ARBA00022475"/>
    </source>
</evidence>
<keyword evidence="2" id="KW-1003">Cell membrane</keyword>
<evidence type="ECO:0000313" key="9">
    <source>
        <dbReference type="EMBL" id="RRJ87070.1"/>
    </source>
</evidence>
<evidence type="ECO:0000256" key="4">
    <source>
        <dbReference type="ARBA" id="ARBA00022989"/>
    </source>
</evidence>
<evidence type="ECO:0000313" key="10">
    <source>
        <dbReference type="Proteomes" id="UP000274391"/>
    </source>
</evidence>
<dbReference type="InterPro" id="IPR049453">
    <property type="entry name" value="Memb_transporter_dom"/>
</dbReference>
<keyword evidence="5 7" id="KW-0472">Membrane</keyword>